<gene>
    <name evidence="2" type="ORF">K444DRAFT_613025</name>
</gene>
<keyword evidence="3" id="KW-1185">Reference proteome</keyword>
<reference evidence="2 3" key="1">
    <citation type="submission" date="2016-04" db="EMBL/GenBank/DDBJ databases">
        <title>A degradative enzymes factory behind the ericoid mycorrhizal symbiosis.</title>
        <authorList>
            <consortium name="DOE Joint Genome Institute"/>
            <person name="Martino E."/>
            <person name="Morin E."/>
            <person name="Grelet G."/>
            <person name="Kuo A."/>
            <person name="Kohler A."/>
            <person name="Daghino S."/>
            <person name="Barry K."/>
            <person name="Choi C."/>
            <person name="Cichocki N."/>
            <person name="Clum A."/>
            <person name="Copeland A."/>
            <person name="Hainaut M."/>
            <person name="Haridas S."/>
            <person name="Labutti K."/>
            <person name="Lindquist E."/>
            <person name="Lipzen A."/>
            <person name="Khouja H.-R."/>
            <person name="Murat C."/>
            <person name="Ohm R."/>
            <person name="Olson A."/>
            <person name="Spatafora J."/>
            <person name="Veneault-Fourrey C."/>
            <person name="Henrissat B."/>
            <person name="Grigoriev I."/>
            <person name="Martin F."/>
            <person name="Perotto S."/>
        </authorList>
    </citation>
    <scope>NUCLEOTIDE SEQUENCE [LARGE SCALE GENOMIC DNA]</scope>
    <source>
        <strain evidence="2 3">E</strain>
    </source>
</reference>
<sequence>MSFPQNTSLSVPTSFIQFTYQSQSIKFTEWISLLTLCLAPLIAHIIAGVPTPIYLCRKRPPWHTFIGHFNPMSILWRYFVITDRRVRAKHWTSIDMAANCALFWTGNGWDGSEEMILKSRAFCTRIPSLRRISFVSVSMATTVIVTIQGIQSVYSPLQGYFAGNYAFGLAFDTIFYSMAFLGLMRIPAALWLTEDFSYADINRIQRRAGEEMEDLELEAITTKSPAHTRTLSDIGLLAADSELLISPEEMFYPSNCWRSMIIRVIFLTPLVGSLALSTAYIGQSQPGYGNFFTGTHLVLILFYLAVTVGVVVIFLVYFWKGNTGDTVLPCIGQTWYKIYTGVLIFLALSAMVVSGLETRKTKCGTYTTMRPYYDQFGCAGM</sequence>
<dbReference type="InParanoid" id="A0A2J6TAK2"/>
<organism evidence="2 3">
    <name type="scientific">Hyaloscypha bicolor E</name>
    <dbReference type="NCBI Taxonomy" id="1095630"/>
    <lineage>
        <taxon>Eukaryota</taxon>
        <taxon>Fungi</taxon>
        <taxon>Dikarya</taxon>
        <taxon>Ascomycota</taxon>
        <taxon>Pezizomycotina</taxon>
        <taxon>Leotiomycetes</taxon>
        <taxon>Helotiales</taxon>
        <taxon>Hyaloscyphaceae</taxon>
        <taxon>Hyaloscypha</taxon>
        <taxon>Hyaloscypha bicolor</taxon>
    </lineage>
</organism>
<feature type="transmembrane region" description="Helical" evidence="1">
    <location>
        <begin position="260"/>
        <end position="282"/>
    </location>
</feature>
<keyword evidence="1" id="KW-0472">Membrane</keyword>
<protein>
    <submittedName>
        <fullName evidence="2">Uncharacterized protein</fullName>
    </submittedName>
</protein>
<feature type="transmembrane region" description="Helical" evidence="1">
    <location>
        <begin position="134"/>
        <end position="154"/>
    </location>
</feature>
<feature type="transmembrane region" description="Helical" evidence="1">
    <location>
        <begin position="294"/>
        <end position="318"/>
    </location>
</feature>
<dbReference type="AlphaFoldDB" id="A0A2J6TAK2"/>
<keyword evidence="1" id="KW-0812">Transmembrane</keyword>
<keyword evidence="1" id="KW-1133">Transmembrane helix</keyword>
<evidence type="ECO:0000313" key="2">
    <source>
        <dbReference type="EMBL" id="PMD59992.1"/>
    </source>
</evidence>
<feature type="transmembrane region" description="Helical" evidence="1">
    <location>
        <begin position="338"/>
        <end position="356"/>
    </location>
</feature>
<feature type="transmembrane region" description="Helical" evidence="1">
    <location>
        <begin position="30"/>
        <end position="55"/>
    </location>
</feature>
<evidence type="ECO:0000256" key="1">
    <source>
        <dbReference type="SAM" id="Phobius"/>
    </source>
</evidence>
<evidence type="ECO:0000313" key="3">
    <source>
        <dbReference type="Proteomes" id="UP000235371"/>
    </source>
</evidence>
<accession>A0A2J6TAK2</accession>
<proteinExistence type="predicted"/>
<dbReference type="OrthoDB" id="4586224at2759"/>
<name>A0A2J6TAK2_9HELO</name>
<dbReference type="RefSeq" id="XP_024736896.1">
    <property type="nucleotide sequence ID" value="XM_024880258.1"/>
</dbReference>
<dbReference type="EMBL" id="KZ613803">
    <property type="protein sequence ID" value="PMD59992.1"/>
    <property type="molecule type" value="Genomic_DNA"/>
</dbReference>
<dbReference type="GeneID" id="36588335"/>
<dbReference type="Proteomes" id="UP000235371">
    <property type="component" value="Unassembled WGS sequence"/>
</dbReference>